<reference evidence="4" key="2">
    <citation type="submission" date="2021-04" db="EMBL/GenBank/DDBJ databases">
        <title>Saccharothrix algeriensis WGS.</title>
        <authorList>
            <person name="Stuskova K."/>
            <person name="Hakalova E."/>
            <person name="Tebbal A.B."/>
            <person name="Eichmeier A."/>
        </authorList>
    </citation>
    <scope>NUCLEOTIDE SEQUENCE</scope>
    <source>
        <strain evidence="4">NRRL B-24137</strain>
    </source>
</reference>
<dbReference type="Proteomes" id="UP001195724">
    <property type="component" value="Unassembled WGS sequence"/>
</dbReference>
<dbReference type="Proteomes" id="UP000671828">
    <property type="component" value="Chromosome"/>
</dbReference>
<dbReference type="EC" id="3.1.2.-" evidence="3"/>
<keyword evidence="6" id="KW-1185">Reference proteome</keyword>
<reference evidence="3 6" key="1">
    <citation type="submission" date="2021-01" db="EMBL/GenBank/DDBJ databases">
        <title>Sequencing the genomes of 1000 actinobacteria strains.</title>
        <authorList>
            <person name="Klenk H.-P."/>
        </authorList>
    </citation>
    <scope>NUCLEOTIDE SEQUENCE [LARGE SCALE GENOMIC DNA]</scope>
    <source>
        <strain evidence="3 6">DSM 44581</strain>
    </source>
</reference>
<name>A0A8T8HYT2_9PSEU</name>
<sequence>MATPDPTPDRHGGGRVAAVERRVEWHDTDAAGHQHHSAVLRWAEDAEAELLRRHGLSHLFGRTPRVRHEVDYRARLRFGERVLARLWVVRVGRASLQYAFTVHGEAGLAAEGRVVVAHAALDAPAATPWPDDVRSTLDAVAGVGGR</sequence>
<proteinExistence type="inferred from homology"/>
<evidence type="ECO:0000313" key="6">
    <source>
        <dbReference type="Proteomes" id="UP001195724"/>
    </source>
</evidence>
<dbReference type="GO" id="GO:0047617">
    <property type="term" value="F:fatty acyl-CoA hydrolase activity"/>
    <property type="evidence" value="ECO:0007669"/>
    <property type="project" value="TreeGrafter"/>
</dbReference>
<gene>
    <name evidence="4" type="ORF">J7S33_00880</name>
    <name evidence="3" type="ORF">JOE68_000166</name>
</gene>
<protein>
    <submittedName>
        <fullName evidence="3">Acyl-CoA thioester hydrolase</fullName>
        <ecNumber evidence="3">3.1.2.-</ecNumber>
    </submittedName>
    <submittedName>
        <fullName evidence="4">Acyl-CoA thioesterase</fullName>
    </submittedName>
</protein>
<dbReference type="CDD" id="cd00586">
    <property type="entry name" value="4HBT"/>
    <property type="match status" value="1"/>
</dbReference>
<dbReference type="PANTHER" id="PTHR31793">
    <property type="entry name" value="4-HYDROXYBENZOYL-COA THIOESTERASE FAMILY MEMBER"/>
    <property type="match status" value="1"/>
</dbReference>
<evidence type="ECO:0000313" key="5">
    <source>
        <dbReference type="Proteomes" id="UP000671828"/>
    </source>
</evidence>
<dbReference type="EMBL" id="CP072788">
    <property type="protein sequence ID" value="QTR03646.1"/>
    <property type="molecule type" value="Genomic_DNA"/>
</dbReference>
<dbReference type="Pfam" id="PF13279">
    <property type="entry name" value="4HBT_2"/>
    <property type="match status" value="1"/>
</dbReference>
<dbReference type="PANTHER" id="PTHR31793:SF27">
    <property type="entry name" value="NOVEL THIOESTERASE SUPERFAMILY DOMAIN AND SAPOSIN A-TYPE DOMAIN CONTAINING PROTEIN (0610012H03RIK)"/>
    <property type="match status" value="1"/>
</dbReference>
<organism evidence="4 5">
    <name type="scientific">Saccharothrix algeriensis</name>
    <dbReference type="NCBI Taxonomy" id="173560"/>
    <lineage>
        <taxon>Bacteria</taxon>
        <taxon>Bacillati</taxon>
        <taxon>Actinomycetota</taxon>
        <taxon>Actinomycetes</taxon>
        <taxon>Pseudonocardiales</taxon>
        <taxon>Pseudonocardiaceae</taxon>
        <taxon>Saccharothrix</taxon>
    </lineage>
</organism>
<accession>A0A8T8HYT2</accession>
<dbReference type="RefSeq" id="WP_204840423.1">
    <property type="nucleotide sequence ID" value="NZ_JAFBCL010000001.1"/>
</dbReference>
<evidence type="ECO:0000256" key="2">
    <source>
        <dbReference type="ARBA" id="ARBA00022801"/>
    </source>
</evidence>
<comment type="similarity">
    <text evidence="1">Belongs to the 4-hydroxybenzoyl-CoA thioesterase family.</text>
</comment>
<dbReference type="EMBL" id="JAFBCL010000001">
    <property type="protein sequence ID" value="MBM7809301.1"/>
    <property type="molecule type" value="Genomic_DNA"/>
</dbReference>
<keyword evidence="2 3" id="KW-0378">Hydrolase</keyword>
<dbReference type="Gene3D" id="3.10.129.10">
    <property type="entry name" value="Hotdog Thioesterase"/>
    <property type="match status" value="1"/>
</dbReference>
<dbReference type="AlphaFoldDB" id="A0A8T8HYT2"/>
<dbReference type="InterPro" id="IPR050563">
    <property type="entry name" value="4-hydroxybenzoyl-CoA_TE"/>
</dbReference>
<evidence type="ECO:0000313" key="4">
    <source>
        <dbReference type="EMBL" id="QTR03646.1"/>
    </source>
</evidence>
<dbReference type="InterPro" id="IPR029069">
    <property type="entry name" value="HotDog_dom_sf"/>
</dbReference>
<evidence type="ECO:0000313" key="3">
    <source>
        <dbReference type="EMBL" id="MBM7809301.1"/>
    </source>
</evidence>
<evidence type="ECO:0000256" key="1">
    <source>
        <dbReference type="ARBA" id="ARBA00005953"/>
    </source>
</evidence>
<dbReference type="SUPFAM" id="SSF54637">
    <property type="entry name" value="Thioesterase/thiol ester dehydrase-isomerase"/>
    <property type="match status" value="1"/>
</dbReference>